<dbReference type="RefSeq" id="WP_146918838.1">
    <property type="nucleotide sequence ID" value="NZ_VORW01000010.1"/>
</dbReference>
<sequence>MEKIKSSPFISFWSFLGLGAMIIIWFLPWRFQVNDDEIMMWLVSGAYTGTPESYAVFIHPILSWIFSKLYTFVPIVPWYPLTWFLVMYLAYVVFLIQITLKCSTFWTKLSWALFLFGLFIHFLFFLQFSIVAAFAIAAGLSKRFELGRTNSANWYKIYPSDLLILAGLLIRQEVPMLIFIGMLGLNVLVFRENRIYRALLIPIIFLAFSYSLTVLSTDHEFRKLNQLRSSVFDHPVLQLNKEDFKESHPELYHYSNGLIDFEEVPDLAFKLREWKVFLNSERTRQYTLPSIYTSLHTYIEHETFLVSIMVFFIAFTLFGKSKKQLIVLILLAAVLVLLSPFYLIKVQIYAILFLLYFLISLDKSPEGSLPVYLSRSIGTLLVLGICFHFFSYTKSSENFPSSQKLKNQLKNLKAEGIDEVVLIAAGEVYHELVFDNPLPFQVLGWPTLLVRSSQLDSLSSRAYLVDSATYANNASYFKGMINQPSTCDQVLLISNE</sequence>
<evidence type="ECO:0000313" key="2">
    <source>
        <dbReference type="EMBL" id="TXE08809.1"/>
    </source>
</evidence>
<organism evidence="2 3">
    <name type="scientific">Algoriphagus aquimarinus</name>
    <dbReference type="NCBI Taxonomy" id="237018"/>
    <lineage>
        <taxon>Bacteria</taxon>
        <taxon>Pseudomonadati</taxon>
        <taxon>Bacteroidota</taxon>
        <taxon>Cytophagia</taxon>
        <taxon>Cytophagales</taxon>
        <taxon>Cyclobacteriaceae</taxon>
        <taxon>Algoriphagus</taxon>
    </lineage>
</organism>
<accession>A0A5C7AM30</accession>
<dbReference type="Proteomes" id="UP000321935">
    <property type="component" value="Unassembled WGS sequence"/>
</dbReference>
<feature type="transmembrane region" description="Helical" evidence="1">
    <location>
        <begin position="195"/>
        <end position="215"/>
    </location>
</feature>
<name>A0A5C7AM30_9BACT</name>
<feature type="transmembrane region" description="Helical" evidence="1">
    <location>
        <begin position="162"/>
        <end position="188"/>
    </location>
</feature>
<dbReference type="AlphaFoldDB" id="A0A5C7AM30"/>
<keyword evidence="1" id="KW-1133">Transmembrane helix</keyword>
<reference evidence="2 3" key="1">
    <citation type="submission" date="2019-08" db="EMBL/GenBank/DDBJ databases">
        <title>Genomes sequence of Algoriphagus aquimarinus ACAM450.</title>
        <authorList>
            <person name="Bowman J.P."/>
        </authorList>
    </citation>
    <scope>NUCLEOTIDE SEQUENCE [LARGE SCALE GENOMIC DNA]</scope>
    <source>
        <strain evidence="2 3">ACAM 450</strain>
    </source>
</reference>
<feature type="transmembrane region" description="Helical" evidence="1">
    <location>
        <begin position="371"/>
        <end position="390"/>
    </location>
</feature>
<protein>
    <recommendedName>
        <fullName evidence="4">Glycosyltransferase RgtA/B/C/D-like domain-containing protein</fullName>
    </recommendedName>
</protein>
<keyword evidence="1" id="KW-0812">Transmembrane</keyword>
<feature type="transmembrane region" description="Helical" evidence="1">
    <location>
        <begin position="12"/>
        <end position="31"/>
    </location>
</feature>
<feature type="transmembrane region" description="Helical" evidence="1">
    <location>
        <begin position="326"/>
        <end position="359"/>
    </location>
</feature>
<evidence type="ECO:0008006" key="4">
    <source>
        <dbReference type="Google" id="ProtNLM"/>
    </source>
</evidence>
<comment type="caution">
    <text evidence="2">The sequence shown here is derived from an EMBL/GenBank/DDBJ whole genome shotgun (WGS) entry which is preliminary data.</text>
</comment>
<dbReference type="EMBL" id="VORW01000010">
    <property type="protein sequence ID" value="TXE08809.1"/>
    <property type="molecule type" value="Genomic_DNA"/>
</dbReference>
<gene>
    <name evidence="2" type="ORF">ESV85_14705</name>
</gene>
<feature type="transmembrane region" description="Helical" evidence="1">
    <location>
        <begin position="303"/>
        <end position="319"/>
    </location>
</feature>
<dbReference type="OrthoDB" id="817762at2"/>
<feature type="transmembrane region" description="Helical" evidence="1">
    <location>
        <begin position="112"/>
        <end position="140"/>
    </location>
</feature>
<evidence type="ECO:0000313" key="3">
    <source>
        <dbReference type="Proteomes" id="UP000321935"/>
    </source>
</evidence>
<evidence type="ECO:0000256" key="1">
    <source>
        <dbReference type="SAM" id="Phobius"/>
    </source>
</evidence>
<keyword evidence="1" id="KW-0472">Membrane</keyword>
<proteinExistence type="predicted"/>
<feature type="transmembrane region" description="Helical" evidence="1">
    <location>
        <begin position="78"/>
        <end position="100"/>
    </location>
</feature>